<name>A0ABR4AUD5_9LECA</name>
<keyword evidence="1" id="KW-0547">Nucleotide-binding</keyword>
<dbReference type="Proteomes" id="UP001590950">
    <property type="component" value="Unassembled WGS sequence"/>
</dbReference>
<feature type="domain" description="Protein kinase" evidence="4">
    <location>
        <begin position="364"/>
        <end position="666"/>
    </location>
</feature>
<feature type="region of interest" description="Disordered" evidence="3">
    <location>
        <begin position="531"/>
        <end position="561"/>
    </location>
</feature>
<dbReference type="SMART" id="SM00220">
    <property type="entry name" value="S_TKc"/>
    <property type="match status" value="1"/>
</dbReference>
<comment type="caution">
    <text evidence="5">The sequence shown here is derived from an EMBL/GenBank/DDBJ whole genome shotgun (WGS) entry which is preliminary data.</text>
</comment>
<dbReference type="InterPro" id="IPR000719">
    <property type="entry name" value="Prot_kinase_dom"/>
</dbReference>
<dbReference type="PANTHER" id="PTHR24346">
    <property type="entry name" value="MAP/MICROTUBULE AFFINITY-REGULATING KINASE"/>
    <property type="match status" value="1"/>
</dbReference>
<dbReference type="InterPro" id="IPR011009">
    <property type="entry name" value="Kinase-like_dom_sf"/>
</dbReference>
<evidence type="ECO:0000313" key="6">
    <source>
        <dbReference type="Proteomes" id="UP001590950"/>
    </source>
</evidence>
<dbReference type="Gene3D" id="3.30.200.20">
    <property type="entry name" value="Phosphorylase Kinase, domain 1"/>
    <property type="match status" value="1"/>
</dbReference>
<feature type="compositionally biased region" description="Basic and acidic residues" evidence="3">
    <location>
        <begin position="540"/>
        <end position="549"/>
    </location>
</feature>
<dbReference type="EMBL" id="JBEFKJ010000001">
    <property type="protein sequence ID" value="KAL2048346.1"/>
    <property type="molecule type" value="Genomic_DNA"/>
</dbReference>
<keyword evidence="2" id="KW-0067">ATP-binding</keyword>
<dbReference type="PROSITE" id="PS50011">
    <property type="entry name" value="PROTEIN_KINASE_DOM"/>
    <property type="match status" value="1"/>
</dbReference>
<protein>
    <recommendedName>
        <fullName evidence="4">Protein kinase domain-containing protein</fullName>
    </recommendedName>
</protein>
<dbReference type="Gene3D" id="1.10.510.10">
    <property type="entry name" value="Transferase(Phosphotransferase) domain 1"/>
    <property type="match status" value="1"/>
</dbReference>
<dbReference type="InterPro" id="IPR008271">
    <property type="entry name" value="Ser/Thr_kinase_AS"/>
</dbReference>
<gene>
    <name evidence="5" type="ORF">N7G274_000257</name>
</gene>
<evidence type="ECO:0000256" key="3">
    <source>
        <dbReference type="SAM" id="MobiDB-lite"/>
    </source>
</evidence>
<dbReference type="PANTHER" id="PTHR24346:SF76">
    <property type="entry name" value="NON-SPECIFIC SERINE_THREONINE PROTEIN KINASE"/>
    <property type="match status" value="1"/>
</dbReference>
<proteinExistence type="predicted"/>
<keyword evidence="6" id="KW-1185">Reference proteome</keyword>
<dbReference type="SUPFAM" id="SSF56112">
    <property type="entry name" value="Protein kinase-like (PK-like)"/>
    <property type="match status" value="1"/>
</dbReference>
<feature type="compositionally biased region" description="Polar residues" evidence="3">
    <location>
        <begin position="208"/>
        <end position="219"/>
    </location>
</feature>
<evidence type="ECO:0000256" key="2">
    <source>
        <dbReference type="ARBA" id="ARBA00022840"/>
    </source>
</evidence>
<feature type="region of interest" description="Disordered" evidence="3">
    <location>
        <begin position="201"/>
        <end position="259"/>
    </location>
</feature>
<feature type="compositionally biased region" description="Polar residues" evidence="3">
    <location>
        <begin position="244"/>
        <end position="259"/>
    </location>
</feature>
<reference evidence="5 6" key="1">
    <citation type="submission" date="2024-09" db="EMBL/GenBank/DDBJ databases">
        <title>Rethinking Asexuality: The Enigmatic Case of Functional Sexual Genes in Lepraria (Stereocaulaceae).</title>
        <authorList>
            <person name="Doellman M."/>
            <person name="Sun Y."/>
            <person name="Barcenas-Pena A."/>
            <person name="Lumbsch H.T."/>
            <person name="Grewe F."/>
        </authorList>
    </citation>
    <scope>NUCLEOTIDE SEQUENCE [LARGE SCALE GENOMIC DNA]</scope>
    <source>
        <strain evidence="5 6">Mercado 3170</strain>
    </source>
</reference>
<feature type="compositionally biased region" description="Basic and acidic residues" evidence="3">
    <location>
        <begin position="79"/>
        <end position="88"/>
    </location>
</feature>
<dbReference type="PROSITE" id="PS00108">
    <property type="entry name" value="PROTEIN_KINASE_ST"/>
    <property type="match status" value="1"/>
</dbReference>
<evidence type="ECO:0000259" key="4">
    <source>
        <dbReference type="PROSITE" id="PS50011"/>
    </source>
</evidence>
<evidence type="ECO:0000256" key="1">
    <source>
        <dbReference type="ARBA" id="ARBA00022741"/>
    </source>
</evidence>
<organism evidence="5 6">
    <name type="scientific">Stereocaulon virgatum</name>
    <dbReference type="NCBI Taxonomy" id="373712"/>
    <lineage>
        <taxon>Eukaryota</taxon>
        <taxon>Fungi</taxon>
        <taxon>Dikarya</taxon>
        <taxon>Ascomycota</taxon>
        <taxon>Pezizomycotina</taxon>
        <taxon>Lecanoromycetes</taxon>
        <taxon>OSLEUM clade</taxon>
        <taxon>Lecanoromycetidae</taxon>
        <taxon>Lecanorales</taxon>
        <taxon>Lecanorineae</taxon>
        <taxon>Stereocaulaceae</taxon>
        <taxon>Stereocaulon</taxon>
    </lineage>
</organism>
<feature type="region of interest" description="Disordered" evidence="3">
    <location>
        <begin position="289"/>
        <end position="338"/>
    </location>
</feature>
<evidence type="ECO:0000313" key="5">
    <source>
        <dbReference type="EMBL" id="KAL2048346.1"/>
    </source>
</evidence>
<feature type="compositionally biased region" description="Low complexity" evidence="3">
    <location>
        <begin position="323"/>
        <end position="336"/>
    </location>
</feature>
<accession>A0ABR4AUD5</accession>
<feature type="region of interest" description="Disordered" evidence="3">
    <location>
        <begin position="18"/>
        <end position="67"/>
    </location>
</feature>
<feature type="region of interest" description="Disordered" evidence="3">
    <location>
        <begin position="79"/>
        <end position="114"/>
    </location>
</feature>
<sequence>MAYELHAGVERLTPLSDDLSPTYIPPTGIPPGFDTVTNDTRSWQQETSSEKTGPPNGRRVPQPLSRVSYTDLQWGDHARDEGHARTRPIDVPPASVMGGSEPLEDKSRELESTYQDASPLEQFMRNRCTSISFHPQVTLDSGHRRPLEEPLPKLAIDTRARSSLTLQDLARHPLRSPLSRSHSEGHLVHYDKVTGESLDAAAHHEQKNTTPRSSRNQPQYPLLPTTVYSVGRAKQEPEAERGASLTSESTASPVVSEAQTPIDNMDILMSPLSSRSPFPSFSYPISLEDSSAWPKPRRQTSTSRAKSYTFERKSSARQVMGQSLRSSRRSTNSSMSPATSFLSRFAREEAVVEPDSEGQEVGEYVIGKEVGFGGFRTVKEAYTIEGDERICRAVKIVRRQVPGKGETENEAFQAEFEHEIGLWRCLGHRNILPLIEVYVTDYATFCFTKLNTGGTLFDVVKENRRGVNRDLARRYAYQLASAIRYLHEDARVVHRDIKLENCLIDRSDPDTAKDGGNLLLCDFGLAEFITSDTRPNSPDPYERASDRPPLRSIGPSETSTSIAGSLQYASPELIMSPAGFLSPVVDVWAFGVVIYALLVGDLPFQHTFQPRVQMMILAGEWDMAALEKAAGVVGYEEEVLEFVAGCLEMESDHRWTISRVLKSRWLEGCQEMLEELNESWKL</sequence>
<dbReference type="Pfam" id="PF00069">
    <property type="entry name" value="Pkinase"/>
    <property type="match status" value="1"/>
</dbReference>
<feature type="compositionally biased region" description="Polar residues" evidence="3">
    <location>
        <begin position="35"/>
        <end position="51"/>
    </location>
</feature>